<sequence length="86" mass="9449">KHLDIIYVTIRDFSEIRDESDLPQHKNKSFSVSVKAGTNGKKAPNVFASARILNLATHIGAGWMKWKLGTGILCDKNVSPSIKGKV</sequence>
<organism evidence="1 2">
    <name type="scientific">Solanum commersonii</name>
    <name type="common">Commerson's wild potato</name>
    <name type="synonym">Commerson's nightshade</name>
    <dbReference type="NCBI Taxonomy" id="4109"/>
    <lineage>
        <taxon>Eukaryota</taxon>
        <taxon>Viridiplantae</taxon>
        <taxon>Streptophyta</taxon>
        <taxon>Embryophyta</taxon>
        <taxon>Tracheophyta</taxon>
        <taxon>Spermatophyta</taxon>
        <taxon>Magnoliopsida</taxon>
        <taxon>eudicotyledons</taxon>
        <taxon>Gunneridae</taxon>
        <taxon>Pentapetalae</taxon>
        <taxon>asterids</taxon>
        <taxon>lamiids</taxon>
        <taxon>Solanales</taxon>
        <taxon>Solanaceae</taxon>
        <taxon>Solanoideae</taxon>
        <taxon>Solaneae</taxon>
        <taxon>Solanum</taxon>
    </lineage>
</organism>
<comment type="caution">
    <text evidence="1">The sequence shown here is derived from an EMBL/GenBank/DDBJ whole genome shotgun (WGS) entry which is preliminary data.</text>
</comment>
<dbReference type="EMBL" id="JACXVP010000005">
    <property type="protein sequence ID" value="KAG5604368.1"/>
    <property type="molecule type" value="Genomic_DNA"/>
</dbReference>
<dbReference type="Proteomes" id="UP000824120">
    <property type="component" value="Chromosome 5"/>
</dbReference>
<dbReference type="AlphaFoldDB" id="A0A9J5YX27"/>
<feature type="non-terminal residue" evidence="1">
    <location>
        <position position="86"/>
    </location>
</feature>
<name>A0A9J5YX27_SOLCO</name>
<evidence type="ECO:0000313" key="2">
    <source>
        <dbReference type="Proteomes" id="UP000824120"/>
    </source>
</evidence>
<gene>
    <name evidence="1" type="ORF">H5410_025860</name>
</gene>
<accession>A0A9J5YX27</accession>
<keyword evidence="2" id="KW-1185">Reference proteome</keyword>
<reference evidence="1 2" key="1">
    <citation type="submission" date="2020-09" db="EMBL/GenBank/DDBJ databases">
        <title>De no assembly of potato wild relative species, Solanum commersonii.</title>
        <authorList>
            <person name="Cho K."/>
        </authorList>
    </citation>
    <scope>NUCLEOTIDE SEQUENCE [LARGE SCALE GENOMIC DNA]</scope>
    <source>
        <strain evidence="1">LZ3.2</strain>
        <tissue evidence="1">Leaf</tissue>
    </source>
</reference>
<evidence type="ECO:0000313" key="1">
    <source>
        <dbReference type="EMBL" id="KAG5604368.1"/>
    </source>
</evidence>
<protein>
    <submittedName>
        <fullName evidence="1">Uncharacterized protein</fullName>
    </submittedName>
</protein>
<proteinExistence type="predicted"/>
<dbReference type="OrthoDB" id="1305822at2759"/>